<dbReference type="EMBL" id="PRCE01000199">
    <property type="protein sequence ID" value="RTJ97259.1"/>
    <property type="molecule type" value="Genomic_DNA"/>
</dbReference>
<proteinExistence type="predicted"/>
<evidence type="ECO:0000313" key="2">
    <source>
        <dbReference type="EMBL" id="RTJ97259.1"/>
    </source>
</evidence>
<dbReference type="Proteomes" id="UP000286791">
    <property type="component" value="Unassembled WGS sequence"/>
</dbReference>
<keyword evidence="1" id="KW-1133">Transmembrane helix</keyword>
<dbReference type="AlphaFoldDB" id="A0A431EN16"/>
<organism evidence="2 3">
    <name type="scientific">Campylobacter jejuni</name>
    <dbReference type="NCBI Taxonomy" id="197"/>
    <lineage>
        <taxon>Bacteria</taxon>
        <taxon>Pseudomonadati</taxon>
        <taxon>Campylobacterota</taxon>
        <taxon>Epsilonproteobacteria</taxon>
        <taxon>Campylobacterales</taxon>
        <taxon>Campylobacteraceae</taxon>
        <taxon>Campylobacter</taxon>
    </lineage>
</organism>
<comment type="caution">
    <text evidence="2">The sequence shown here is derived from an EMBL/GenBank/DDBJ whole genome shotgun (WGS) entry which is preliminary data.</text>
</comment>
<keyword evidence="1" id="KW-0812">Transmembrane</keyword>
<feature type="transmembrane region" description="Helical" evidence="1">
    <location>
        <begin position="127"/>
        <end position="146"/>
    </location>
</feature>
<evidence type="ECO:0000313" key="3">
    <source>
        <dbReference type="Proteomes" id="UP000286791"/>
    </source>
</evidence>
<sequence>MQDILIHKIILLEWNTLLCFGQSAELLGSAVLLNPGSSKYKEESLTCDELNKIREFYKDKKDVGDFDSWKKFSPDSTMREIERIFNGQHIDKKTELNGIIQIFNLFNLKNSDSDSAIKEMCQIENQYLVMIFILDFIIKLFILVLVKKCLNTIF</sequence>
<evidence type="ECO:0000256" key="1">
    <source>
        <dbReference type="SAM" id="Phobius"/>
    </source>
</evidence>
<dbReference type="RefSeq" id="WP_126237292.1">
    <property type="nucleotide sequence ID" value="NZ_PRCB01000005.1"/>
</dbReference>
<reference evidence="2" key="1">
    <citation type="journal article" date="2019" name="Appl. Environ. Microbiol.">
        <title>Population genetics and characterization of Campylobacter jejuni isolates in western jackdaws and game birds in Finland.</title>
        <authorList>
            <person name="Kovanen S."/>
            <person name="Rossi M."/>
            <person name="Pohja-Mykra M."/>
            <person name="Nieminen T."/>
            <person name="Raunio-Saarnisto M."/>
            <person name="Sauvala M."/>
            <person name="Fredriksson-Ahomaa M."/>
            <person name="Hanninen M.L."/>
            <person name="Kivisto R."/>
        </authorList>
    </citation>
    <scope>NUCLEOTIDE SEQUENCE [LARGE SCALE GENOMIC DNA]</scope>
    <source>
        <strain evidence="2">CB304</strain>
    </source>
</reference>
<keyword evidence="1" id="KW-0472">Membrane</keyword>
<name>A0A431EN16_CAMJU</name>
<gene>
    <name evidence="2" type="ORF">C3H48_10145</name>
</gene>
<protein>
    <submittedName>
        <fullName evidence="2">Uncharacterized protein</fullName>
    </submittedName>
</protein>
<accession>A0A431EN16</accession>